<dbReference type="EMBL" id="BAAAUV010000019">
    <property type="protein sequence ID" value="GAA3229033.1"/>
    <property type="molecule type" value="Genomic_DNA"/>
</dbReference>
<accession>A0ABP6QJF0</accession>
<sequence>MSAVTPDTPRSGKPVSRRKVLKSAALGAVTSGLVVYPARGAGAKPGLRGPIAGTTLERTLRLGPPGKGGYRKVVAAAGEPHLLRDDLGGRAARGRATKRTPVLAFTHLTDVHIVDAQSPARVEYLDRLGDPDSLLSTLPVASAYRPQELLTTQVAETMVRAVNRVGRGPVTGAPLAFTINTGDAADNAQLNEVRWVIDVLDGEKVRPDSGDRHRYEGVMAWADRRYWHPEGGKTDLPTALHGFPKVPGLLAAARRPFDATGLRTPWLAVFGNHDALVQGNLPHLPLLKEMAVGGVKIVAPVSEAEKRELEDVLRRGDKAAIKKMTESRSGLFRQVTPDPSRRLLSRAEVIREHGLTHGYTAANLRDGTAYYAFDRGRVRGLVLDTCNQAGYADGSLDRPQFAWLERQLAASSSRYLSKSGAPVRHSVTDRLVVLFSHHTLDTMANPLGGGRILGPEIEKLLLRFPNVVLWVNGHTHVNEIVPHARKGGGGFWEVSTAAHIDWPQQSRLIEIADNHDGTLSIFGTILDTAAPTSHGGRLGDPAHLAALSRELSGNDWQRDLKAPGEHKDRNVELLLPAPF</sequence>
<dbReference type="InterPro" id="IPR051918">
    <property type="entry name" value="STPP_CPPED1"/>
</dbReference>
<dbReference type="InterPro" id="IPR006311">
    <property type="entry name" value="TAT_signal"/>
</dbReference>
<comment type="caution">
    <text evidence="1">The sequence shown here is derived from an EMBL/GenBank/DDBJ whole genome shotgun (WGS) entry which is preliminary data.</text>
</comment>
<dbReference type="NCBIfam" id="TIGR03767">
    <property type="entry name" value="P_acnes_RR"/>
    <property type="match status" value="1"/>
</dbReference>
<keyword evidence="2" id="KW-1185">Reference proteome</keyword>
<gene>
    <name evidence="1" type="ORF">GCM10010468_58700</name>
</gene>
<dbReference type="RefSeq" id="WP_344834726.1">
    <property type="nucleotide sequence ID" value="NZ_BAAAUV010000019.1"/>
</dbReference>
<name>A0ABP6QJF0_9ACTN</name>
<organism evidence="1 2">
    <name type="scientific">Actinocorallia longicatena</name>
    <dbReference type="NCBI Taxonomy" id="111803"/>
    <lineage>
        <taxon>Bacteria</taxon>
        <taxon>Bacillati</taxon>
        <taxon>Actinomycetota</taxon>
        <taxon>Actinomycetes</taxon>
        <taxon>Streptosporangiales</taxon>
        <taxon>Thermomonosporaceae</taxon>
        <taxon>Actinocorallia</taxon>
    </lineage>
</organism>
<dbReference type="Proteomes" id="UP001501237">
    <property type="component" value="Unassembled WGS sequence"/>
</dbReference>
<dbReference type="PANTHER" id="PTHR43143">
    <property type="entry name" value="METALLOPHOSPHOESTERASE, CALCINEURIN SUPERFAMILY"/>
    <property type="match status" value="1"/>
</dbReference>
<dbReference type="InterPro" id="IPR029052">
    <property type="entry name" value="Metallo-depent_PP-like"/>
</dbReference>
<reference evidence="2" key="1">
    <citation type="journal article" date="2019" name="Int. J. Syst. Evol. Microbiol.">
        <title>The Global Catalogue of Microorganisms (GCM) 10K type strain sequencing project: providing services to taxonomists for standard genome sequencing and annotation.</title>
        <authorList>
            <consortium name="The Broad Institute Genomics Platform"/>
            <consortium name="The Broad Institute Genome Sequencing Center for Infectious Disease"/>
            <person name="Wu L."/>
            <person name="Ma J."/>
        </authorList>
    </citation>
    <scope>NUCLEOTIDE SEQUENCE [LARGE SCALE GENOMIC DNA]</scope>
    <source>
        <strain evidence="2">JCM 9377</strain>
    </source>
</reference>
<dbReference type="PROSITE" id="PS51318">
    <property type="entry name" value="TAT"/>
    <property type="match status" value="1"/>
</dbReference>
<proteinExistence type="predicted"/>
<evidence type="ECO:0000313" key="2">
    <source>
        <dbReference type="Proteomes" id="UP001501237"/>
    </source>
</evidence>
<evidence type="ECO:0000313" key="1">
    <source>
        <dbReference type="EMBL" id="GAA3229033.1"/>
    </source>
</evidence>
<dbReference type="Gene3D" id="3.60.21.10">
    <property type="match status" value="1"/>
</dbReference>
<protein>
    <submittedName>
        <fullName evidence="1">TIGR03767 family metallophosphoesterase</fullName>
    </submittedName>
</protein>
<dbReference type="PANTHER" id="PTHR43143:SF1">
    <property type="entry name" value="SERINE_THREONINE-PROTEIN PHOSPHATASE CPPED1"/>
    <property type="match status" value="1"/>
</dbReference>
<dbReference type="InterPro" id="IPR022506">
    <property type="entry name" value="Metallophosphoesterase_PPA1498"/>
</dbReference>
<dbReference type="SUPFAM" id="SSF56300">
    <property type="entry name" value="Metallo-dependent phosphatases"/>
    <property type="match status" value="1"/>
</dbReference>